<sequence length="102" mass="11467">MGDTMSSSSSSNAYSFVLCNYPLISAIVAQSTKFFTTRPLEVPAKEIIFELSCSFISKPVLSCGCRQRWRAKHFIMTQIPDNGREVIPENTTQTNNKKDELI</sequence>
<protein>
    <submittedName>
        <fullName evidence="1">Uncharacterized protein</fullName>
    </submittedName>
</protein>
<proteinExistence type="predicted"/>
<keyword evidence="2" id="KW-1185">Reference proteome</keyword>
<dbReference type="AlphaFoldDB" id="A0A9E7H789"/>
<accession>A0A9E7H789</accession>
<dbReference type="EMBL" id="CP097510">
    <property type="protein sequence ID" value="URE24468.1"/>
    <property type="molecule type" value="Genomic_DNA"/>
</dbReference>
<organism evidence="1 2">
    <name type="scientific">Musa troglodytarum</name>
    <name type="common">fe'i banana</name>
    <dbReference type="NCBI Taxonomy" id="320322"/>
    <lineage>
        <taxon>Eukaryota</taxon>
        <taxon>Viridiplantae</taxon>
        <taxon>Streptophyta</taxon>
        <taxon>Embryophyta</taxon>
        <taxon>Tracheophyta</taxon>
        <taxon>Spermatophyta</taxon>
        <taxon>Magnoliopsida</taxon>
        <taxon>Liliopsida</taxon>
        <taxon>Zingiberales</taxon>
        <taxon>Musaceae</taxon>
        <taxon>Musa</taxon>
    </lineage>
</organism>
<evidence type="ECO:0000313" key="2">
    <source>
        <dbReference type="Proteomes" id="UP001055439"/>
    </source>
</evidence>
<gene>
    <name evidence="1" type="ORF">MUK42_35313</name>
</gene>
<name>A0A9E7H789_9LILI</name>
<evidence type="ECO:0000313" key="1">
    <source>
        <dbReference type="EMBL" id="URE24468.1"/>
    </source>
</evidence>
<dbReference type="Proteomes" id="UP001055439">
    <property type="component" value="Chromosome 8"/>
</dbReference>
<reference evidence="1" key="1">
    <citation type="submission" date="2022-05" db="EMBL/GenBank/DDBJ databases">
        <title>The Musa troglodytarum L. genome provides insights into the mechanism of non-climacteric behaviour and enrichment of carotenoids.</title>
        <authorList>
            <person name="Wang J."/>
        </authorList>
    </citation>
    <scope>NUCLEOTIDE SEQUENCE</scope>
    <source>
        <tissue evidence="1">Leaf</tissue>
    </source>
</reference>